<gene>
    <name evidence="1" type="ORF">AB6A40_000447</name>
</gene>
<dbReference type="EMBL" id="JBGFUD010000122">
    <property type="protein sequence ID" value="MFH4973738.1"/>
    <property type="molecule type" value="Genomic_DNA"/>
</dbReference>
<accession>A0ABD6EAG9</accession>
<comment type="caution">
    <text evidence="1">The sequence shown here is derived from an EMBL/GenBank/DDBJ whole genome shotgun (WGS) entry which is preliminary data.</text>
</comment>
<dbReference type="Proteomes" id="UP001608902">
    <property type="component" value="Unassembled WGS sequence"/>
</dbReference>
<protein>
    <submittedName>
        <fullName evidence="1">Uncharacterized protein</fullName>
    </submittedName>
</protein>
<keyword evidence="2" id="KW-1185">Reference proteome</keyword>
<sequence length="99" mass="11282">MTLLLSVIEEVVLEDISYEINARKEKTAARVEDIHTTLCLHVYTDHIAHVNAHLNIRTRRGNRQRSTPAIQPVTTLTLGHCYPSLIDPWVKITKVNITN</sequence>
<reference evidence="1 2" key="1">
    <citation type="submission" date="2024-08" db="EMBL/GenBank/DDBJ databases">
        <title>Gnathostoma spinigerum genome.</title>
        <authorList>
            <person name="Gonzalez-Bertolin B."/>
            <person name="Monzon S."/>
            <person name="Zaballos A."/>
            <person name="Jimenez P."/>
            <person name="Dekumyoy P."/>
            <person name="Varona S."/>
            <person name="Cuesta I."/>
            <person name="Sumanam S."/>
            <person name="Adisakwattana P."/>
            <person name="Gasser R.B."/>
            <person name="Hernandez-Gonzalez A."/>
            <person name="Young N.D."/>
            <person name="Perteguer M.J."/>
        </authorList>
    </citation>
    <scope>NUCLEOTIDE SEQUENCE [LARGE SCALE GENOMIC DNA]</scope>
    <source>
        <strain evidence="1">AL3</strain>
        <tissue evidence="1">Liver</tissue>
    </source>
</reference>
<evidence type="ECO:0000313" key="1">
    <source>
        <dbReference type="EMBL" id="MFH4973738.1"/>
    </source>
</evidence>
<organism evidence="1 2">
    <name type="scientific">Gnathostoma spinigerum</name>
    <dbReference type="NCBI Taxonomy" id="75299"/>
    <lineage>
        <taxon>Eukaryota</taxon>
        <taxon>Metazoa</taxon>
        <taxon>Ecdysozoa</taxon>
        <taxon>Nematoda</taxon>
        <taxon>Chromadorea</taxon>
        <taxon>Rhabditida</taxon>
        <taxon>Spirurina</taxon>
        <taxon>Gnathostomatomorpha</taxon>
        <taxon>Gnathostomatoidea</taxon>
        <taxon>Gnathostomatidae</taxon>
        <taxon>Gnathostoma</taxon>
    </lineage>
</organism>
<proteinExistence type="predicted"/>
<dbReference type="AlphaFoldDB" id="A0ABD6EAG9"/>
<name>A0ABD6EAG9_9BILA</name>
<evidence type="ECO:0000313" key="2">
    <source>
        <dbReference type="Proteomes" id="UP001608902"/>
    </source>
</evidence>